<reference evidence="3 4" key="1">
    <citation type="submission" date="2018-08" db="EMBL/GenBank/DDBJ databases">
        <title>Genomic Encyclopedia of Archaeal and Bacterial Type Strains, Phase II (KMG-II): from individual species to whole genera.</title>
        <authorList>
            <person name="Goeker M."/>
        </authorList>
    </citation>
    <scope>NUCLEOTIDE SEQUENCE [LARGE SCALE GENOMIC DNA]</scope>
    <source>
        <strain evidence="3 4">DSM 100880</strain>
    </source>
</reference>
<dbReference type="EMBL" id="QUNI01000011">
    <property type="protein sequence ID" value="REG96156.1"/>
    <property type="molecule type" value="Genomic_DNA"/>
</dbReference>
<keyword evidence="1" id="KW-1133">Transmembrane helix</keyword>
<dbReference type="OrthoDB" id="1522859at2"/>
<evidence type="ECO:0000259" key="2">
    <source>
        <dbReference type="Pfam" id="PF05569"/>
    </source>
</evidence>
<dbReference type="AlphaFoldDB" id="A0A3E0EGG5"/>
<accession>A0A3E0EGG5</accession>
<dbReference type="PANTHER" id="PTHR34978:SF3">
    <property type="entry name" value="SLR0241 PROTEIN"/>
    <property type="match status" value="1"/>
</dbReference>
<keyword evidence="1" id="KW-0472">Membrane</keyword>
<feature type="transmembrane region" description="Helical" evidence="1">
    <location>
        <begin position="6"/>
        <end position="25"/>
    </location>
</feature>
<keyword evidence="1" id="KW-0812">Transmembrane</keyword>
<dbReference type="RefSeq" id="WP_115814392.1">
    <property type="nucleotide sequence ID" value="NZ_QUNI01000011.1"/>
</dbReference>
<gene>
    <name evidence="3" type="ORF">C8P67_111129</name>
</gene>
<dbReference type="PANTHER" id="PTHR34978">
    <property type="entry name" value="POSSIBLE SENSOR-TRANSDUCER PROTEIN BLAR"/>
    <property type="match status" value="1"/>
</dbReference>
<feature type="transmembrane region" description="Helical" evidence="1">
    <location>
        <begin position="37"/>
        <end position="60"/>
    </location>
</feature>
<evidence type="ECO:0000313" key="4">
    <source>
        <dbReference type="Proteomes" id="UP000257136"/>
    </source>
</evidence>
<comment type="caution">
    <text evidence="3">The sequence shown here is derived from an EMBL/GenBank/DDBJ whole genome shotgun (WGS) entry which is preliminary data.</text>
</comment>
<sequence length="624" mass="71723">METLFIYIAKSSGLIALFFLAYYFLLRKETFFTANRWFLLAGLFTSLILPWIVFTTIVWVDPTPSDIDWSKIPMTAVQEESFEINWYLVLAVAYIIGIVLFLVQFALDFYNLNRVLKGKTTQQQADHKFIDLKENIAPFSYFNTIVYNSSLYSEAEMESILEHEKIHSEQYHTIDVLITRFFCILFWFNPFIWLYKKAILQNLEFIADSEASKNISDKKAYQLTLLKITAHENCVVLTNHFYQSLIKKRIVMLNKNQSKKWNSWKYALIIPALAAFVFSFQMEVIAKEKNQKPKAEQTASNDADVYKITKNTTEAELKEKAETISKNYGIAVQFSATKRNANNELTAITVELRKGTEISNNRNVNSSEAIKPFGIVITKDSNGKISIDFIEEDKSVEKLVVANNVVSSNTPISADTQIYINEEKSDKTAMDKLDPKEIATMNVTKNGEKKEIRIITGKYSIGDMNEIYINGNKASQNELDQLESGSIERMDVTNSFGKKAIRITTKNGTHYQDKNMPVPPVPPTAPVMKFKTPVAPVFPKAPKAPKGDPINGDKKAWKDFEKKMEDYDAKMKKLEPQMEAFDKQMAEFDKQMEPFNKEMEVFNEKMKAFDKQMEEYLADKKDNK</sequence>
<dbReference type="CDD" id="cd07341">
    <property type="entry name" value="M56_BlaR1_MecR1_like"/>
    <property type="match status" value="1"/>
</dbReference>
<feature type="transmembrane region" description="Helical" evidence="1">
    <location>
        <begin position="177"/>
        <end position="195"/>
    </location>
</feature>
<dbReference type="Proteomes" id="UP000257136">
    <property type="component" value="Unassembled WGS sequence"/>
</dbReference>
<feature type="domain" description="Peptidase M56" evidence="2">
    <location>
        <begin position="151"/>
        <end position="253"/>
    </location>
</feature>
<dbReference type="InterPro" id="IPR008756">
    <property type="entry name" value="Peptidase_M56"/>
</dbReference>
<evidence type="ECO:0000256" key="1">
    <source>
        <dbReference type="SAM" id="Phobius"/>
    </source>
</evidence>
<protein>
    <submittedName>
        <fullName evidence="3">BlaR1 peptidase M56</fullName>
    </submittedName>
</protein>
<feature type="transmembrane region" description="Helical" evidence="1">
    <location>
        <begin position="84"/>
        <end position="107"/>
    </location>
</feature>
<keyword evidence="4" id="KW-1185">Reference proteome</keyword>
<evidence type="ECO:0000313" key="3">
    <source>
        <dbReference type="EMBL" id="REG96156.1"/>
    </source>
</evidence>
<proteinExistence type="predicted"/>
<dbReference type="InterPro" id="IPR052173">
    <property type="entry name" value="Beta-lactam_resp_regulator"/>
</dbReference>
<dbReference type="Pfam" id="PF05569">
    <property type="entry name" value="Peptidase_M56"/>
    <property type="match status" value="1"/>
</dbReference>
<organism evidence="3 4">
    <name type="scientific">Flavobacterium aquicola</name>
    <dbReference type="NCBI Taxonomy" id="1682742"/>
    <lineage>
        <taxon>Bacteria</taxon>
        <taxon>Pseudomonadati</taxon>
        <taxon>Bacteroidota</taxon>
        <taxon>Flavobacteriia</taxon>
        <taxon>Flavobacteriales</taxon>
        <taxon>Flavobacteriaceae</taxon>
        <taxon>Flavobacterium</taxon>
    </lineage>
</organism>
<name>A0A3E0EGG5_9FLAO</name>